<dbReference type="GO" id="GO:0016787">
    <property type="term" value="F:hydrolase activity"/>
    <property type="evidence" value="ECO:0007669"/>
    <property type="project" value="UniProtKB-KW"/>
</dbReference>
<keyword evidence="4" id="KW-1185">Reference proteome</keyword>
<keyword evidence="1" id="KW-0456">Lyase</keyword>
<dbReference type="InterPro" id="IPR032466">
    <property type="entry name" value="Metal_Hydrolase"/>
</dbReference>
<dbReference type="InterPro" id="IPR006680">
    <property type="entry name" value="Amidohydro-rel"/>
</dbReference>
<evidence type="ECO:0000259" key="2">
    <source>
        <dbReference type="Pfam" id="PF04909"/>
    </source>
</evidence>
<name>A0A0U1D1R9_9MYCO</name>
<feature type="domain" description="Amidohydrolase-related" evidence="2">
    <location>
        <begin position="62"/>
        <end position="347"/>
    </location>
</feature>
<dbReference type="AlphaFoldDB" id="A0A0U1D1R9"/>
<reference evidence="4" key="1">
    <citation type="submission" date="2015-03" db="EMBL/GenBank/DDBJ databases">
        <authorList>
            <person name="Urmite Genomes"/>
        </authorList>
    </citation>
    <scope>NUCLEOTIDE SEQUENCE [LARGE SCALE GENOMIC DNA]</scope>
    <source>
        <strain evidence="4">CSUR P1344</strain>
    </source>
</reference>
<dbReference type="InterPro" id="IPR032465">
    <property type="entry name" value="ACMSD"/>
</dbReference>
<dbReference type="PANTHER" id="PTHR21240">
    <property type="entry name" value="2-AMINO-3-CARBOXYLMUCONATE-6-SEMIALDEHYDE DECARBOXYLASE"/>
    <property type="match status" value="1"/>
</dbReference>
<accession>A0A0U1D1R9</accession>
<protein>
    <submittedName>
        <fullName evidence="3">Amidohydrolase 2</fullName>
    </submittedName>
</protein>
<dbReference type="Proteomes" id="UP000199601">
    <property type="component" value="Unassembled WGS sequence"/>
</dbReference>
<sequence>MKVIGFEEHYKLPAIAEEHEKQGQDAATGLLKEAGYGSPGPDGEWPPGINDLGEGRIAAMDAAGVDLQILSHSVPGPETLEPAAAIELARRANDAVAAAIARHPDRFRGFATLPMRDPAAAAGELERTVRDHGFVGALINGHVNGRYLDDTFFWPVFESAETLGVPVFLHPTMPPQPVIDAYYAGFDRKVSARLAGAGVGWHLDTGVHCLRLILGGVFDRFPALQIIVGHHFEALSWMGWRTDYSFPAEVSGLKRTVKEYLRENFYGGILAGDFFTQEPGAMDPSWSLSFTAYLAMVNVIGIDRVVFTADYPYGNINACRQFLDRMPISEDDREKIAHRNAERLLRL</sequence>
<evidence type="ECO:0000313" key="4">
    <source>
        <dbReference type="Proteomes" id="UP000199601"/>
    </source>
</evidence>
<evidence type="ECO:0000256" key="1">
    <source>
        <dbReference type="ARBA" id="ARBA00023239"/>
    </source>
</evidence>
<dbReference type="PANTHER" id="PTHR21240:SF30">
    <property type="entry name" value="AMIDOHYDROLASE-RELATED DOMAIN-CONTAINING PROTEIN-RELATED"/>
    <property type="match status" value="1"/>
</dbReference>
<dbReference type="GO" id="GO:0019748">
    <property type="term" value="P:secondary metabolic process"/>
    <property type="evidence" value="ECO:0007669"/>
    <property type="project" value="TreeGrafter"/>
</dbReference>
<dbReference type="RefSeq" id="WP_208859309.1">
    <property type="nucleotide sequence ID" value="NZ_CTEC01000001.1"/>
</dbReference>
<keyword evidence="3" id="KW-0378">Hydrolase</keyword>
<dbReference type="GO" id="GO:0016831">
    <property type="term" value="F:carboxy-lyase activity"/>
    <property type="evidence" value="ECO:0007669"/>
    <property type="project" value="InterPro"/>
</dbReference>
<proteinExistence type="predicted"/>
<dbReference type="Pfam" id="PF04909">
    <property type="entry name" value="Amidohydro_2"/>
    <property type="match status" value="1"/>
</dbReference>
<dbReference type="SUPFAM" id="SSF51556">
    <property type="entry name" value="Metallo-dependent hydrolases"/>
    <property type="match status" value="1"/>
</dbReference>
<dbReference type="EMBL" id="CTEC01000001">
    <property type="protein sequence ID" value="CQD06510.1"/>
    <property type="molecule type" value="Genomic_DNA"/>
</dbReference>
<dbReference type="GO" id="GO:0005829">
    <property type="term" value="C:cytosol"/>
    <property type="evidence" value="ECO:0007669"/>
    <property type="project" value="TreeGrafter"/>
</dbReference>
<evidence type="ECO:0000313" key="3">
    <source>
        <dbReference type="EMBL" id="CQD06510.1"/>
    </source>
</evidence>
<gene>
    <name evidence="3" type="ORF">BN000_01294</name>
</gene>
<dbReference type="STRING" id="761804.BN000_01294"/>
<dbReference type="Gene3D" id="3.20.20.140">
    <property type="entry name" value="Metal-dependent hydrolases"/>
    <property type="match status" value="1"/>
</dbReference>
<organism evidence="3 4">
    <name type="scientific">Mycobacterium europaeum</name>
    <dbReference type="NCBI Taxonomy" id="761804"/>
    <lineage>
        <taxon>Bacteria</taxon>
        <taxon>Bacillati</taxon>
        <taxon>Actinomycetota</taxon>
        <taxon>Actinomycetes</taxon>
        <taxon>Mycobacteriales</taxon>
        <taxon>Mycobacteriaceae</taxon>
        <taxon>Mycobacterium</taxon>
        <taxon>Mycobacterium simiae complex</taxon>
    </lineage>
</organism>